<dbReference type="EMBL" id="JACCCF010000001">
    <property type="protein sequence ID" value="NYE44268.1"/>
    <property type="molecule type" value="Genomic_DNA"/>
</dbReference>
<dbReference type="RefSeq" id="WP_173317001.1">
    <property type="nucleotide sequence ID" value="NZ_BAAAUE010000022.1"/>
</dbReference>
<organism evidence="1 3">
    <name type="scientific">Streptomyces fulvorobeus</name>
    <dbReference type="NCBI Taxonomy" id="284028"/>
    <lineage>
        <taxon>Bacteria</taxon>
        <taxon>Bacillati</taxon>
        <taxon>Actinomycetota</taxon>
        <taxon>Actinomycetes</taxon>
        <taxon>Kitasatosporales</taxon>
        <taxon>Streptomycetaceae</taxon>
        <taxon>Streptomyces</taxon>
    </lineage>
</organism>
<dbReference type="AlphaFoldDB" id="A0A7J0CFU7"/>
<evidence type="ECO:0000313" key="1">
    <source>
        <dbReference type="EMBL" id="GFN00784.1"/>
    </source>
</evidence>
<evidence type="ECO:0000313" key="2">
    <source>
        <dbReference type="EMBL" id="NYE44268.1"/>
    </source>
</evidence>
<evidence type="ECO:0000313" key="3">
    <source>
        <dbReference type="Proteomes" id="UP000498980"/>
    </source>
</evidence>
<comment type="caution">
    <text evidence="1">The sequence shown here is derived from an EMBL/GenBank/DDBJ whole genome shotgun (WGS) entry which is preliminary data.</text>
</comment>
<dbReference type="Proteomes" id="UP000498980">
    <property type="component" value="Unassembled WGS sequence"/>
</dbReference>
<gene>
    <name evidence="2" type="ORF">HEB29_005279</name>
    <name evidence="1" type="ORF">Sfulv_55940</name>
</gene>
<dbReference type="Proteomes" id="UP000530403">
    <property type="component" value="Unassembled WGS sequence"/>
</dbReference>
<reference evidence="2 4" key="2">
    <citation type="submission" date="2020-07" db="EMBL/GenBank/DDBJ databases">
        <title>Sequencing the genomes of 1000 actinobacteria strains.</title>
        <authorList>
            <person name="Klenk H.-P."/>
        </authorList>
    </citation>
    <scope>NUCLEOTIDE SEQUENCE [LARGE SCALE GENOMIC DNA]</scope>
    <source>
        <strain evidence="2 4">DSM 41455</strain>
    </source>
</reference>
<evidence type="ECO:0000313" key="4">
    <source>
        <dbReference type="Proteomes" id="UP000530403"/>
    </source>
</evidence>
<name>A0A7J0CFU7_9ACTN</name>
<proteinExistence type="predicted"/>
<keyword evidence="3" id="KW-1185">Reference proteome</keyword>
<accession>A0A7J0CFU7</accession>
<reference evidence="1 3" key="1">
    <citation type="submission" date="2020-05" db="EMBL/GenBank/DDBJ databases">
        <title>Whole genome shotgun sequence of Streptomyces fulvorobeus NBRC 15897.</title>
        <authorList>
            <person name="Komaki H."/>
            <person name="Tamura T."/>
        </authorList>
    </citation>
    <scope>NUCLEOTIDE SEQUENCE [LARGE SCALE GENOMIC DNA]</scope>
    <source>
        <strain evidence="1 3">NBRC 15897</strain>
    </source>
</reference>
<protein>
    <submittedName>
        <fullName evidence="1">Uncharacterized protein</fullName>
    </submittedName>
</protein>
<dbReference type="EMBL" id="BLWC01000001">
    <property type="protein sequence ID" value="GFN00784.1"/>
    <property type="molecule type" value="Genomic_DNA"/>
</dbReference>
<sequence length="137" mass="16397">MKRIPMTITYSDGRQEIEYIGCEEPGVFGSLFRLRREERLRKAQAQRDSRLLQLERDIKALEDWHHAWRLEHDEGFRELHPREWCEPHRMLTSACPYSHYRRHPRVRPAQREAPELPLEVRRAATRTIAAWGKSDAV</sequence>